<evidence type="ECO:0000313" key="11">
    <source>
        <dbReference type="EMBL" id="MBA0016178.1"/>
    </source>
</evidence>
<dbReference type="InterPro" id="IPR040476">
    <property type="entry name" value="CSD2"/>
</dbReference>
<evidence type="ECO:0000256" key="7">
    <source>
        <dbReference type="ARBA" id="ARBA00022884"/>
    </source>
</evidence>
<evidence type="ECO:0000256" key="3">
    <source>
        <dbReference type="ARBA" id="ARBA00022490"/>
    </source>
</evidence>
<keyword evidence="7 8" id="KW-0694">RNA-binding</keyword>
<dbReference type="InterPro" id="IPR001900">
    <property type="entry name" value="RNase_II/R"/>
</dbReference>
<protein>
    <recommendedName>
        <fullName evidence="8">Ribonuclease R</fullName>
        <shortName evidence="8">RNase R</shortName>
        <ecNumber evidence="8">3.1.13.1</ecNumber>
    </recommendedName>
</protein>
<dbReference type="PANTHER" id="PTHR23355:SF9">
    <property type="entry name" value="DIS3-LIKE EXONUCLEASE 2"/>
    <property type="match status" value="1"/>
</dbReference>
<dbReference type="InterPro" id="IPR012340">
    <property type="entry name" value="NA-bd_OB-fold"/>
</dbReference>
<evidence type="ECO:0000256" key="6">
    <source>
        <dbReference type="ARBA" id="ARBA00022839"/>
    </source>
</evidence>
<comment type="similarity">
    <text evidence="8">Belongs to the RNR ribonuclease family. RNase R subfamily.</text>
</comment>
<dbReference type="NCBIfam" id="TIGR02063">
    <property type="entry name" value="RNase_R"/>
    <property type="match status" value="1"/>
</dbReference>
<dbReference type="GeneID" id="303194534"/>
<organism evidence="11 12">
    <name type="scientific">Pseudolactococcus laudensis</name>
    <dbReference type="NCBI Taxonomy" id="1494461"/>
    <lineage>
        <taxon>Bacteria</taxon>
        <taxon>Bacillati</taxon>
        <taxon>Bacillota</taxon>
        <taxon>Bacilli</taxon>
        <taxon>Lactobacillales</taxon>
        <taxon>Streptococcaceae</taxon>
        <taxon>Pseudolactococcus</taxon>
    </lineage>
</organism>
<sequence length="767" mass="86016">MKLSKKVTDFLANMPSKSISPKMLATNLGLADNASDYKHLLKTIAQLEENKAIEVTAAGNLALPQPEAEVLEGTFSANPRGFGFVRIGENEPDVFVKRGNTKFAMNEDTVEVKITSPANALKGNEAEGKVVAIKSRAVTSLVGEFYAFDPEEKKNSGSLLGYVINKNKKIPFRTNISKKGLHPEVGDIVRVDVTHYPDRDFPEVLQGIVTEIIGKATDTGIDVLEVLESLGIPSPFPEDVIAEANAVPDEIDEKDIIGRVDYRNEITFTIDGADAKDLDDAVHIKALDNGNIELGVHIADVSYYVTEGSALDREALNRGTSTYVTDRVVPMLPERLSNGICSLNPRVNRFTQSCVMEINSDGHVVNYQISQSVIKTTERMTYSDVNEMLAGNQEFLDKFAVIAESVEQMAKLHEILLAMRARRGSIDFETQEAKIIVDKLGKPIEIQVRKRGTAEMMIESFMLIANETVARSFAIRELPFIYRVHEHPKADKLTRFIDFASVFGIPLKGTPEKMQSKDLQDFMLKIKGQPGEMVLSTMLLRSMQQARYDEDNLGHFGLAAEYYTHFTSPIRRYPDLLVHRLIRAESHPTTEVIEHFEEIIPEVAKLTSSRERRAIDAERAVEAMKKAEYMESYVGTEYDVTISSVTRFGFFVSLPNTIEGLVHMSTLGDDFYNFNERDLTLKGERTGKVFRMGQPVKVKLVKADKITGDIDFEHVDSDLDVVEAVEKRSRDSRGGRDSRDKRPDWKKNKDKDKKPFHKKGGKPTRKK</sequence>
<evidence type="ECO:0000256" key="9">
    <source>
        <dbReference type="SAM" id="MobiDB-lite"/>
    </source>
</evidence>
<feature type="domain" description="S1 motif" evidence="10">
    <location>
        <begin position="635"/>
        <end position="715"/>
    </location>
</feature>
<dbReference type="AlphaFoldDB" id="A0A7V8N0F2"/>
<dbReference type="GO" id="GO:0008859">
    <property type="term" value="F:exoribonuclease II activity"/>
    <property type="evidence" value="ECO:0007669"/>
    <property type="project" value="UniProtKB-UniRule"/>
</dbReference>
<feature type="compositionally biased region" description="Basic and acidic residues" evidence="9">
    <location>
        <begin position="725"/>
        <end position="753"/>
    </location>
</feature>
<dbReference type="Pfam" id="PF17876">
    <property type="entry name" value="CSD2"/>
    <property type="match status" value="1"/>
</dbReference>
<comment type="subcellular location">
    <subcellularLocation>
        <location evidence="2 8">Cytoplasm</location>
    </subcellularLocation>
</comment>
<evidence type="ECO:0000256" key="8">
    <source>
        <dbReference type="HAMAP-Rule" id="MF_01895"/>
    </source>
</evidence>
<dbReference type="PROSITE" id="PS01175">
    <property type="entry name" value="RIBONUCLEASE_II"/>
    <property type="match status" value="1"/>
</dbReference>
<gene>
    <name evidence="8 11" type="primary">rnr</name>
    <name evidence="11" type="ORF">HZR21_03290</name>
</gene>
<keyword evidence="5 8" id="KW-0378">Hydrolase</keyword>
<keyword evidence="12" id="KW-1185">Reference proteome</keyword>
<dbReference type="EMBL" id="JACBNY010000003">
    <property type="protein sequence ID" value="MBA0016178.1"/>
    <property type="molecule type" value="Genomic_DNA"/>
</dbReference>
<evidence type="ECO:0000256" key="5">
    <source>
        <dbReference type="ARBA" id="ARBA00022801"/>
    </source>
</evidence>
<dbReference type="RefSeq" id="WP_180746363.1">
    <property type="nucleotide sequence ID" value="NZ_CBCRWQ010000003.1"/>
</dbReference>
<name>A0A7V8N0F2_9LACT</name>
<dbReference type="SUPFAM" id="SSF50249">
    <property type="entry name" value="Nucleic acid-binding proteins"/>
    <property type="match status" value="4"/>
</dbReference>
<evidence type="ECO:0000259" key="10">
    <source>
        <dbReference type="PROSITE" id="PS50126"/>
    </source>
</evidence>
<dbReference type="Gene3D" id="2.40.50.140">
    <property type="entry name" value="Nucleic acid-binding proteins"/>
    <property type="match status" value="2"/>
</dbReference>
<dbReference type="EC" id="3.1.13.1" evidence="8"/>
<accession>A0A7V8N0F2</accession>
<dbReference type="CDD" id="cd04471">
    <property type="entry name" value="S1_RNase_R"/>
    <property type="match status" value="1"/>
</dbReference>
<keyword evidence="6 8" id="KW-0269">Exonuclease</keyword>
<dbReference type="SMART" id="SM00316">
    <property type="entry name" value="S1"/>
    <property type="match status" value="1"/>
</dbReference>
<reference evidence="11 12" key="1">
    <citation type="submission" date="2020-07" db="EMBL/GenBank/DDBJ databases">
        <authorList>
            <person name="Hilgarth M."/>
            <person name="Werum V."/>
            <person name="Vogel R.F."/>
        </authorList>
    </citation>
    <scope>NUCLEOTIDE SEQUENCE [LARGE SCALE GENOMIC DNA]</scope>
    <source>
        <strain evidence="11 12">DSM 28961</strain>
    </source>
</reference>
<proteinExistence type="inferred from homology"/>
<dbReference type="InterPro" id="IPR011805">
    <property type="entry name" value="RNase_R"/>
</dbReference>
<keyword evidence="3 8" id="KW-0963">Cytoplasm</keyword>
<dbReference type="GO" id="GO:0005829">
    <property type="term" value="C:cytosol"/>
    <property type="evidence" value="ECO:0007669"/>
    <property type="project" value="TreeGrafter"/>
</dbReference>
<dbReference type="InterPro" id="IPR022966">
    <property type="entry name" value="RNase_II/R_CS"/>
</dbReference>
<dbReference type="InterPro" id="IPR050180">
    <property type="entry name" value="RNR_Ribonuclease"/>
</dbReference>
<dbReference type="Pfam" id="PF08206">
    <property type="entry name" value="OB_RNB"/>
    <property type="match status" value="1"/>
</dbReference>
<dbReference type="SMART" id="SM00955">
    <property type="entry name" value="RNB"/>
    <property type="match status" value="1"/>
</dbReference>
<dbReference type="InterPro" id="IPR013223">
    <property type="entry name" value="RNase_B_OB_dom"/>
</dbReference>
<comment type="function">
    <text evidence="8">3'-5' exoribonuclease that releases 5'-nucleoside monophosphates and is involved in maturation of structured RNAs.</text>
</comment>
<keyword evidence="4 8" id="KW-0540">Nuclease</keyword>
<evidence type="ECO:0000313" key="12">
    <source>
        <dbReference type="Proteomes" id="UP000530186"/>
    </source>
</evidence>
<dbReference type="GO" id="GO:0006402">
    <property type="term" value="P:mRNA catabolic process"/>
    <property type="evidence" value="ECO:0007669"/>
    <property type="project" value="TreeGrafter"/>
</dbReference>
<dbReference type="PANTHER" id="PTHR23355">
    <property type="entry name" value="RIBONUCLEASE"/>
    <property type="match status" value="1"/>
</dbReference>
<dbReference type="InterPro" id="IPR004476">
    <property type="entry name" value="RNase_II/RNase_R"/>
</dbReference>
<dbReference type="GO" id="GO:0003723">
    <property type="term" value="F:RNA binding"/>
    <property type="evidence" value="ECO:0007669"/>
    <property type="project" value="UniProtKB-UniRule"/>
</dbReference>
<dbReference type="InterPro" id="IPR003029">
    <property type="entry name" value="S1_domain"/>
</dbReference>
<comment type="caution">
    <text evidence="11">The sequence shown here is derived from an EMBL/GenBank/DDBJ whole genome shotgun (WGS) entry which is preliminary data.</text>
</comment>
<dbReference type="Pfam" id="PF00575">
    <property type="entry name" value="S1"/>
    <property type="match status" value="1"/>
</dbReference>
<dbReference type="PROSITE" id="PS50126">
    <property type="entry name" value="S1"/>
    <property type="match status" value="1"/>
</dbReference>
<feature type="compositionally biased region" description="Basic residues" evidence="9">
    <location>
        <begin position="754"/>
        <end position="767"/>
    </location>
</feature>
<feature type="region of interest" description="Disordered" evidence="9">
    <location>
        <begin position="725"/>
        <end position="767"/>
    </location>
</feature>
<dbReference type="HAMAP" id="MF_01895">
    <property type="entry name" value="RNase_R"/>
    <property type="match status" value="1"/>
</dbReference>
<comment type="catalytic activity">
    <reaction evidence="1 8">
        <text>Exonucleolytic cleavage in the 3'- to 5'-direction to yield nucleoside 5'-phosphates.</text>
        <dbReference type="EC" id="3.1.13.1"/>
    </reaction>
</comment>
<evidence type="ECO:0000256" key="4">
    <source>
        <dbReference type="ARBA" id="ARBA00022722"/>
    </source>
</evidence>
<dbReference type="NCBIfam" id="TIGR00358">
    <property type="entry name" value="3_prime_RNase"/>
    <property type="match status" value="1"/>
</dbReference>
<evidence type="ECO:0000256" key="2">
    <source>
        <dbReference type="ARBA" id="ARBA00004496"/>
    </source>
</evidence>
<dbReference type="Proteomes" id="UP000530186">
    <property type="component" value="Unassembled WGS sequence"/>
</dbReference>
<dbReference type="Pfam" id="PF00773">
    <property type="entry name" value="RNB"/>
    <property type="match status" value="1"/>
</dbReference>
<evidence type="ECO:0000256" key="1">
    <source>
        <dbReference type="ARBA" id="ARBA00001849"/>
    </source>
</evidence>